<dbReference type="InterPro" id="IPR000026">
    <property type="entry name" value="N1-like"/>
</dbReference>
<dbReference type="Pfam" id="PF00545">
    <property type="entry name" value="Ribonuclease"/>
    <property type="match status" value="1"/>
</dbReference>
<dbReference type="PANTHER" id="PTHR32305">
    <property type="match status" value="1"/>
</dbReference>
<keyword evidence="6" id="KW-1185">Reference proteome</keyword>
<dbReference type="GO" id="GO:0003723">
    <property type="term" value="F:RNA binding"/>
    <property type="evidence" value="ECO:0007669"/>
    <property type="project" value="InterPro"/>
</dbReference>
<dbReference type="InterPro" id="IPR016191">
    <property type="entry name" value="Ribonuclease/ribotoxin"/>
</dbReference>
<organism evidence="5 6">
    <name type="scientific">Hydrobacter penzbergensis</name>
    <dbReference type="NCBI Taxonomy" id="1235997"/>
    <lineage>
        <taxon>Bacteria</taxon>
        <taxon>Pseudomonadati</taxon>
        <taxon>Bacteroidota</taxon>
        <taxon>Chitinophagia</taxon>
        <taxon>Chitinophagales</taxon>
        <taxon>Chitinophagaceae</taxon>
        <taxon>Hydrobacter</taxon>
    </lineage>
</organism>
<accession>A0A8X8IEB4</accession>
<evidence type="ECO:0000256" key="1">
    <source>
        <dbReference type="ARBA" id="ARBA00022722"/>
    </source>
</evidence>
<proteinExistence type="predicted"/>
<dbReference type="Gene3D" id="2.180.10.10">
    <property type="entry name" value="RHS repeat-associated core"/>
    <property type="match status" value="2"/>
</dbReference>
<name>A0A8X8IEB4_9BACT</name>
<feature type="domain" description="DUF6443" evidence="4">
    <location>
        <begin position="73"/>
        <end position="202"/>
    </location>
</feature>
<dbReference type="GO" id="GO:0016787">
    <property type="term" value="F:hydrolase activity"/>
    <property type="evidence" value="ECO:0007669"/>
    <property type="project" value="UniProtKB-KW"/>
</dbReference>
<dbReference type="NCBIfam" id="TIGR03696">
    <property type="entry name" value="Rhs_assc_core"/>
    <property type="match status" value="1"/>
</dbReference>
<comment type="caution">
    <text evidence="5">The sequence shown here is derived from an EMBL/GenBank/DDBJ whole genome shotgun (WGS) entry which is preliminary data.</text>
</comment>
<gene>
    <name evidence="5" type="ORF">SAMN05444410_1045</name>
</gene>
<dbReference type="SUPFAM" id="SSF53933">
    <property type="entry name" value="Microbial ribonucleases"/>
    <property type="match status" value="1"/>
</dbReference>
<keyword evidence="3" id="KW-0732">Signal</keyword>
<sequence length="1549" mass="169010">MTFLKKVSGYLTVLSVLVLQQAVGQTNTPTADTKVAATGIVGYKPAAYSAGAVVNYVRTWEPRQPYSVQDSVISSYRLVSEVARATQYVDGLGRPVQTVNWQSSPVKKDLVAPAVYDSLGREMYKFLPYAATATDGLLKTDPFGDQSAFYGTSYPAQQAAYINESIYYGKTVFEASPLNRVLKTFAPGNSWAGTEGSAGEHAVQLQYLVNSVSDSVRIWTITNNALTYLNTDVSTNIPVTTAAYGAGQLYKNVTIDEKGNSIVEYKDKEGRVVLKKVQIAAAPGTAHVGWLCTYYVYDDFGLLRFVVPPKAVQTLLNSNIWDLTTGAGTVITELCFRYEYDGRQRMTAKKVPGAGWVYMIYDKRDRLVFTQDANMNTSNQWFYTLYDVLNRPMQTGMMTDNIRPDSLQAYADRNTGNNSTSTVTTNGTYTPSIPANLLISMREAGRTAYQATGTITVTGEFASENGAEFVAQIVTGGSSSFSNTITVLNNPLPAGTNPIALTYTYYDDYSATNKTYNTANNSKLGIGANPYGETLPAANSSQTRGMATVTRVRVIENPADLTIGNWLETVNFYDDKGRVIQTNADNYKGGQDINTNRYDFTNKVICNYLVHNNPAGNISNHRVRTNMDYDHVGRLLTITRQVNDNDSTKRITVRNSYDAMGQLFRKTLGQKSMPDTTALNNTDYSYNIRGWLKGMNWNYGAASGPTTSQMNPANNKWFAMDLGYDWGFGSNEFSGNISGQRWQGAGDGAERAFGYGYDGANRLLFADFNQKFSSWAKADPVNAGFTIDFSTKMGDGATAASAYDENGNIRAMQQKGLKLNSSSLVDNLTYTYNTNSNKLQNVVDAQNDTQTILGDFRSSAAYMGSLGGAKTSAAVDYGYDNNGNLLKDLNKDIGNSSSNGIVYNHLNLPYRVTATGKGTITYIYDATGNKLEKITRDTVLSNKTTTTDYLGGFVYENNSLQFFGHEEGRIRLNHAVSLGSPTVFNYDYFIKDHLGNTRMVLTDEQQQDVYPAATLEDGATATESSYYTINTGAITLNPASLTTPYPNNNGNPPYNTNPSSNTTATSLKMYRLNGATGDKTGLGITLRVMSGDNVSIFGKSFWHSPGSNPNNGYPIAVNDLLTALAGTSAVAGSGKGATAAALTGSAVTPGDVTSWLGNAPVTTTRPKAYINWILFDEQFRAVSASSGFSAVNDASDQLKTHVQAVNMTKNGYLYVYCSNESNVDVFFDNLQVTHTRGPLIEENHFYPMGLLMAGISSRSAGKLENKYKYNGKELQHQEFSDGSGLELYDYGARMQDPQIGRWHVIDPLSEQYRRWSPYTYGVDNPIRFIDPDGMSVTEIAGGFRIEGAEDIAAFLGQFKGKDDDIVKVDSKNKKAEITKWEGDEDAVSVDGSKPTAVKKGETEAKLKKEGYKITHIEGVGMDASDFAFGLMIGKGISGLISLFTSSASSASETNVPDAARNVVDYASRKNGAAQPGYKGGRVFENDGRSGGQVLPQKDASGNTITYKEYDVNPYVQGQNRGGDRVVIGSNGKSYYTENHYSTFTEIKMK</sequence>
<reference evidence="5 6" key="1">
    <citation type="submission" date="2016-10" db="EMBL/GenBank/DDBJ databases">
        <authorList>
            <person name="Varghese N."/>
            <person name="Submissions S."/>
        </authorList>
    </citation>
    <scope>NUCLEOTIDE SEQUENCE [LARGE SCALE GENOMIC DNA]</scope>
    <source>
        <strain evidence="5 6">DSM 25353</strain>
    </source>
</reference>
<dbReference type="Gene3D" id="3.10.450.30">
    <property type="entry name" value="Microbial ribonucleases"/>
    <property type="match status" value="1"/>
</dbReference>
<evidence type="ECO:0000313" key="5">
    <source>
        <dbReference type="EMBL" id="SDW57935.1"/>
    </source>
</evidence>
<protein>
    <submittedName>
        <fullName evidence="5">RHS repeat-associated core domain-containing protein</fullName>
    </submittedName>
</protein>
<keyword evidence="1" id="KW-0540">Nuclease</keyword>
<dbReference type="Pfam" id="PF20041">
    <property type="entry name" value="DUF6443"/>
    <property type="match status" value="1"/>
</dbReference>
<dbReference type="RefSeq" id="WP_092722936.1">
    <property type="nucleotide sequence ID" value="NZ_FNNO01000004.1"/>
</dbReference>
<evidence type="ECO:0000256" key="2">
    <source>
        <dbReference type="ARBA" id="ARBA00022801"/>
    </source>
</evidence>
<evidence type="ECO:0000256" key="3">
    <source>
        <dbReference type="SAM" id="SignalP"/>
    </source>
</evidence>
<dbReference type="InterPro" id="IPR050708">
    <property type="entry name" value="T6SS_VgrG/RHS"/>
</dbReference>
<dbReference type="InterPro" id="IPR022385">
    <property type="entry name" value="Rhs_assc_core"/>
</dbReference>
<dbReference type="Proteomes" id="UP000198711">
    <property type="component" value="Unassembled WGS sequence"/>
</dbReference>
<evidence type="ECO:0000259" key="4">
    <source>
        <dbReference type="Pfam" id="PF20041"/>
    </source>
</evidence>
<keyword evidence="2" id="KW-0378">Hydrolase</keyword>
<dbReference type="PANTHER" id="PTHR32305:SF15">
    <property type="entry name" value="PROTEIN RHSA-RELATED"/>
    <property type="match status" value="1"/>
</dbReference>
<dbReference type="GO" id="GO:0004521">
    <property type="term" value="F:RNA endonuclease activity"/>
    <property type="evidence" value="ECO:0007669"/>
    <property type="project" value="InterPro"/>
</dbReference>
<evidence type="ECO:0000313" key="6">
    <source>
        <dbReference type="Proteomes" id="UP000198711"/>
    </source>
</evidence>
<dbReference type="InterPro" id="IPR045619">
    <property type="entry name" value="DUF6443"/>
</dbReference>
<feature type="signal peptide" evidence="3">
    <location>
        <begin position="1"/>
        <end position="24"/>
    </location>
</feature>
<feature type="chain" id="PRO_5036461514" evidence="3">
    <location>
        <begin position="25"/>
        <end position="1549"/>
    </location>
</feature>
<dbReference type="EMBL" id="FNNO01000004">
    <property type="protein sequence ID" value="SDW57935.1"/>
    <property type="molecule type" value="Genomic_DNA"/>
</dbReference>